<organism evidence="2 3">
    <name type="scientific">Bradyrhizobium frederickii</name>
    <dbReference type="NCBI Taxonomy" id="2560054"/>
    <lineage>
        <taxon>Bacteria</taxon>
        <taxon>Pseudomonadati</taxon>
        <taxon>Pseudomonadota</taxon>
        <taxon>Alphaproteobacteria</taxon>
        <taxon>Hyphomicrobiales</taxon>
        <taxon>Nitrobacteraceae</taxon>
        <taxon>Bradyrhizobium</taxon>
    </lineage>
</organism>
<name>A0A4Y9L9H8_9BRAD</name>
<reference evidence="2 3" key="1">
    <citation type="submission" date="2019-03" db="EMBL/GenBank/DDBJ databases">
        <title>Bradyrhizobium strains diversity isolated from Chamaecrista fasciculata.</title>
        <authorList>
            <person name="Urquiaga M.C.O."/>
            <person name="Hungria M."/>
            <person name="Delamuta J.R.M."/>
        </authorList>
    </citation>
    <scope>NUCLEOTIDE SEQUENCE [LARGE SCALE GENOMIC DNA]</scope>
    <source>
        <strain evidence="2 3">CNPSo 3424</strain>
    </source>
</reference>
<gene>
    <name evidence="2" type="ORF">E4K66_14575</name>
</gene>
<dbReference type="OrthoDB" id="8255214at2"/>
<dbReference type="EMBL" id="SPQU01000006">
    <property type="protein sequence ID" value="TFV38613.1"/>
    <property type="molecule type" value="Genomic_DNA"/>
</dbReference>
<dbReference type="AlphaFoldDB" id="A0A4Y9L9H8"/>
<sequence>MFASPAFESRSDSTIRAPSDAASRGARPPPSQVRKLGGKRNRFKKNNKTNMLQRRRDHICVLFVQHPAENQLHRPVSKRSVVVCARTFGNCD</sequence>
<protein>
    <submittedName>
        <fullName evidence="2">Uncharacterized protein</fullName>
    </submittedName>
</protein>
<evidence type="ECO:0000313" key="3">
    <source>
        <dbReference type="Proteomes" id="UP000298225"/>
    </source>
</evidence>
<proteinExistence type="predicted"/>
<keyword evidence="3" id="KW-1185">Reference proteome</keyword>
<comment type="caution">
    <text evidence="2">The sequence shown here is derived from an EMBL/GenBank/DDBJ whole genome shotgun (WGS) entry which is preliminary data.</text>
</comment>
<evidence type="ECO:0000313" key="2">
    <source>
        <dbReference type="EMBL" id="TFV38613.1"/>
    </source>
</evidence>
<feature type="region of interest" description="Disordered" evidence="1">
    <location>
        <begin position="1"/>
        <end position="51"/>
    </location>
</feature>
<feature type="compositionally biased region" description="Basic residues" evidence="1">
    <location>
        <begin position="36"/>
        <end position="51"/>
    </location>
</feature>
<dbReference type="Proteomes" id="UP000298225">
    <property type="component" value="Unassembled WGS sequence"/>
</dbReference>
<accession>A0A4Y9L9H8</accession>
<evidence type="ECO:0000256" key="1">
    <source>
        <dbReference type="SAM" id="MobiDB-lite"/>
    </source>
</evidence>